<dbReference type="Proteomes" id="UP000321408">
    <property type="component" value="Chromosome"/>
</dbReference>
<reference evidence="1 2" key="1">
    <citation type="journal article" date="2020" name="Nature">
        <title>Isolation of an archaeon at the prokaryote-eukaryote interface.</title>
        <authorList>
            <person name="Imachi H."/>
            <person name="Nobu M.K."/>
            <person name="Nakahara N."/>
            <person name="Morono Y."/>
            <person name="Ogawara M."/>
            <person name="Takaki Y."/>
            <person name="Takano Y."/>
            <person name="Uematsu K."/>
            <person name="Ikuta T."/>
            <person name="Ito M."/>
            <person name="Matsui Y."/>
            <person name="Miyazaki M."/>
            <person name="Murata K."/>
            <person name="Saito Y."/>
            <person name="Sakai S."/>
            <person name="Song C."/>
            <person name="Tasumi E."/>
            <person name="Yamanaka Y."/>
            <person name="Yamaguchi T."/>
            <person name="Kamagata Y."/>
            <person name="Tamaki H."/>
            <person name="Takai K."/>
        </authorList>
    </citation>
    <scope>NUCLEOTIDE SEQUENCE [LARGE SCALE GENOMIC DNA]</scope>
    <source>
        <strain evidence="1 2">MK-D1</strain>
    </source>
</reference>
<reference evidence="1 2" key="2">
    <citation type="journal article" date="2024" name="Int. J. Syst. Evol. Microbiol.">
        <title>Promethearchaeum syntrophicum gen. nov., sp. nov., an anaerobic, obligately syntrophic archaeon, the first isolate of the lineage 'Asgard' archaea, and proposal of the new archaeal phylum Promethearchaeota phyl. nov. and kingdom Promethearchaeati regn. nov.</title>
        <authorList>
            <person name="Imachi H."/>
            <person name="Nobu M.K."/>
            <person name="Kato S."/>
            <person name="Takaki Y."/>
            <person name="Miyazaki M."/>
            <person name="Miyata M."/>
            <person name="Ogawara M."/>
            <person name="Saito Y."/>
            <person name="Sakai S."/>
            <person name="Tahara Y.O."/>
            <person name="Takano Y."/>
            <person name="Tasumi E."/>
            <person name="Uematsu K."/>
            <person name="Yoshimura T."/>
            <person name="Itoh T."/>
            <person name="Ohkuma M."/>
            <person name="Takai K."/>
        </authorList>
    </citation>
    <scope>NUCLEOTIDE SEQUENCE [LARGE SCALE GENOMIC DNA]</scope>
    <source>
        <strain evidence="1 2">MK-D1</strain>
    </source>
</reference>
<evidence type="ECO:0000313" key="1">
    <source>
        <dbReference type="EMBL" id="XDF89347.1"/>
    </source>
</evidence>
<keyword evidence="2" id="KW-1185">Reference proteome</keyword>
<sequence length="54" mass="6094">MPEKCTSCGNLIAPYEDAVHFPCPSCGDVLLWRCEACRRFARAYHCPKCNFEGP</sequence>
<name>A0AC61ZU58_9ARCH</name>
<evidence type="ECO:0000313" key="2">
    <source>
        <dbReference type="Proteomes" id="UP000321408"/>
    </source>
</evidence>
<dbReference type="EMBL" id="CP042905">
    <property type="protein sequence ID" value="XDF89347.1"/>
    <property type="molecule type" value="Genomic_DNA"/>
</dbReference>
<protein>
    <submittedName>
        <fullName evidence="1">Zinc finger domain-containing protein</fullName>
    </submittedName>
</protein>
<gene>
    <name evidence="1" type="ORF">DSAG12_04635</name>
</gene>
<accession>A0AC61ZU58</accession>
<proteinExistence type="predicted"/>
<organism evidence="1 2">
    <name type="scientific">Promethearchaeum syntrophicum</name>
    <dbReference type="NCBI Taxonomy" id="2594042"/>
    <lineage>
        <taxon>Archaea</taxon>
        <taxon>Promethearchaeati</taxon>
        <taxon>Promethearchaeota</taxon>
        <taxon>Promethearchaeia</taxon>
        <taxon>Promethearchaeales</taxon>
        <taxon>Promethearchaeaceae</taxon>
        <taxon>Promethearchaeum</taxon>
    </lineage>
</organism>